<dbReference type="SUPFAM" id="SSF56042">
    <property type="entry name" value="PurM C-terminal domain-like"/>
    <property type="match status" value="1"/>
</dbReference>
<dbReference type="Gene3D" id="3.90.650.10">
    <property type="entry name" value="PurM-like C-terminal domain"/>
    <property type="match status" value="1"/>
</dbReference>
<dbReference type="GO" id="GO:0005524">
    <property type="term" value="F:ATP binding"/>
    <property type="evidence" value="ECO:0007669"/>
    <property type="project" value="UniProtKB-UniRule"/>
</dbReference>
<dbReference type="Pfam" id="PF02769">
    <property type="entry name" value="AIRS_C"/>
    <property type="match status" value="1"/>
</dbReference>
<dbReference type="GO" id="GO:0000287">
    <property type="term" value="F:magnesium ion binding"/>
    <property type="evidence" value="ECO:0007669"/>
    <property type="project" value="UniProtKB-UniRule"/>
</dbReference>
<feature type="binding site" evidence="1">
    <location>
        <position position="83"/>
    </location>
    <ligand>
        <name>Mg(2+)</name>
        <dbReference type="ChEBI" id="CHEBI:18420"/>
        <label>2</label>
    </ligand>
</feature>
<dbReference type="InterPro" id="IPR006283">
    <property type="entry name" value="ThiL-like"/>
</dbReference>
<comment type="similarity">
    <text evidence="1">Belongs to the thiamine-monophosphate kinase family.</text>
</comment>
<feature type="binding site" evidence="1">
    <location>
        <position position="39"/>
    </location>
    <ligand>
        <name>Mg(2+)</name>
        <dbReference type="ChEBI" id="CHEBI:18420"/>
        <label>3</label>
    </ligand>
</feature>
<feature type="binding site" evidence="1">
    <location>
        <position position="331"/>
    </location>
    <ligand>
        <name>substrate</name>
    </ligand>
</feature>
<comment type="caution">
    <text evidence="1">Lacks conserved residue(s) required for the propagation of feature annotation.</text>
</comment>
<evidence type="ECO:0000259" key="2">
    <source>
        <dbReference type="Pfam" id="PF00586"/>
    </source>
</evidence>
<dbReference type="PANTHER" id="PTHR30270:SF0">
    <property type="entry name" value="THIAMINE-MONOPHOSPHATE KINASE"/>
    <property type="match status" value="1"/>
</dbReference>
<comment type="pathway">
    <text evidence="1">Cofactor biosynthesis; thiamine diphosphate biosynthesis; thiamine diphosphate from thiamine phosphate: step 1/1.</text>
</comment>
<dbReference type="InterPro" id="IPR016188">
    <property type="entry name" value="PurM-like_N"/>
</dbReference>
<organism evidence="4 5">
    <name type="scientific">Candidatus Segetimicrobium genomatis</name>
    <dbReference type="NCBI Taxonomy" id="2569760"/>
    <lineage>
        <taxon>Bacteria</taxon>
        <taxon>Bacillati</taxon>
        <taxon>Candidatus Sysuimicrobiota</taxon>
        <taxon>Candidatus Sysuimicrobiia</taxon>
        <taxon>Candidatus Sysuimicrobiales</taxon>
        <taxon>Candidatus Segetimicrobiaceae</taxon>
        <taxon>Candidatus Segetimicrobium</taxon>
    </lineage>
</organism>
<feature type="binding site" evidence="1">
    <location>
        <position position="113"/>
    </location>
    <ligand>
        <name>ATP</name>
        <dbReference type="ChEBI" id="CHEBI:30616"/>
    </ligand>
</feature>
<feature type="binding site" evidence="1">
    <location>
        <position position="61"/>
    </location>
    <ligand>
        <name>substrate</name>
    </ligand>
</feature>
<dbReference type="HAMAP" id="MF_02128">
    <property type="entry name" value="TMP_kinase"/>
    <property type="match status" value="1"/>
</dbReference>
<feature type="binding site" evidence="1">
    <location>
        <position position="131"/>
    </location>
    <ligand>
        <name>Mg(2+)</name>
        <dbReference type="ChEBI" id="CHEBI:18420"/>
        <label>1</label>
    </ligand>
</feature>
<accession>A0A537JKU9</accession>
<evidence type="ECO:0000313" key="4">
    <source>
        <dbReference type="EMBL" id="TMI83922.1"/>
    </source>
</evidence>
<keyword evidence="1" id="KW-0067">ATP-binding</keyword>
<dbReference type="PIRSF" id="PIRSF005303">
    <property type="entry name" value="Thiam_monoph_kin"/>
    <property type="match status" value="1"/>
</dbReference>
<dbReference type="GO" id="GO:0009229">
    <property type="term" value="P:thiamine diphosphate biosynthetic process"/>
    <property type="evidence" value="ECO:0007669"/>
    <property type="project" value="UniProtKB-UniRule"/>
</dbReference>
<dbReference type="Pfam" id="PF00586">
    <property type="entry name" value="AIRS"/>
    <property type="match status" value="1"/>
</dbReference>
<evidence type="ECO:0000256" key="1">
    <source>
        <dbReference type="HAMAP-Rule" id="MF_02128"/>
    </source>
</evidence>
<keyword evidence="1" id="KW-0479">Metal-binding</keyword>
<feature type="binding site" evidence="1">
    <location>
        <position position="52"/>
    </location>
    <ligand>
        <name>Mg(2+)</name>
        <dbReference type="ChEBI" id="CHEBI:18420"/>
        <label>4</label>
    </ligand>
</feature>
<name>A0A537JKU9_9BACT</name>
<evidence type="ECO:0000259" key="3">
    <source>
        <dbReference type="Pfam" id="PF02769"/>
    </source>
</evidence>
<dbReference type="InterPro" id="IPR036676">
    <property type="entry name" value="PurM-like_C_sf"/>
</dbReference>
<dbReference type="Gene3D" id="3.30.1330.10">
    <property type="entry name" value="PurM-like, N-terminal domain"/>
    <property type="match status" value="1"/>
</dbReference>
<dbReference type="NCBIfam" id="TIGR01379">
    <property type="entry name" value="thiL"/>
    <property type="match status" value="1"/>
</dbReference>
<feature type="binding site" evidence="1">
    <location>
        <position position="223"/>
    </location>
    <ligand>
        <name>ATP</name>
        <dbReference type="ChEBI" id="CHEBI:30616"/>
    </ligand>
</feature>
<dbReference type="GO" id="GO:0009228">
    <property type="term" value="P:thiamine biosynthetic process"/>
    <property type="evidence" value="ECO:0007669"/>
    <property type="project" value="UniProtKB-KW"/>
</dbReference>
<feature type="binding site" evidence="1">
    <location>
        <position position="83"/>
    </location>
    <ligand>
        <name>Mg(2+)</name>
        <dbReference type="ChEBI" id="CHEBI:18420"/>
        <label>4</label>
    </ligand>
</feature>
<dbReference type="InterPro" id="IPR036921">
    <property type="entry name" value="PurM-like_N_sf"/>
</dbReference>
<keyword evidence="1 4" id="KW-0418">Kinase</keyword>
<feature type="binding site" evidence="1">
    <location>
        <position position="224"/>
    </location>
    <ligand>
        <name>Mg(2+)</name>
        <dbReference type="ChEBI" id="CHEBI:18420"/>
        <label>5</label>
    </ligand>
</feature>
<dbReference type="SUPFAM" id="SSF55326">
    <property type="entry name" value="PurM N-terminal domain-like"/>
    <property type="match status" value="1"/>
</dbReference>
<keyword evidence="1 4" id="KW-0808">Transferase</keyword>
<dbReference type="UniPathway" id="UPA00060">
    <property type="reaction ID" value="UER00142"/>
</dbReference>
<dbReference type="EMBL" id="VBAO01000055">
    <property type="protein sequence ID" value="TMI83922.1"/>
    <property type="molecule type" value="Genomic_DNA"/>
</dbReference>
<feature type="binding site" evidence="1">
    <location>
        <position position="54"/>
    </location>
    <ligand>
        <name>Mg(2+)</name>
        <dbReference type="ChEBI" id="CHEBI:18420"/>
        <label>1</label>
    </ligand>
</feature>
<dbReference type="InterPro" id="IPR010918">
    <property type="entry name" value="PurM-like_C_dom"/>
</dbReference>
<keyword evidence="1" id="KW-0547">Nucleotide-binding</keyword>
<feature type="binding site" evidence="1">
    <location>
        <position position="274"/>
    </location>
    <ligand>
        <name>substrate</name>
    </ligand>
</feature>
<protein>
    <recommendedName>
        <fullName evidence="1">Thiamine-monophosphate kinase</fullName>
        <shortName evidence="1">TMP kinase</shortName>
        <shortName evidence="1">Thiamine-phosphate kinase</shortName>
        <ecNumber evidence="1">2.7.4.16</ecNumber>
    </recommendedName>
</protein>
<dbReference type="EC" id="2.7.4.16" evidence="1"/>
<feature type="domain" description="PurM-like C-terminal" evidence="3">
    <location>
        <begin position="159"/>
        <end position="309"/>
    </location>
</feature>
<reference evidence="4 5" key="1">
    <citation type="journal article" date="2019" name="Nat. Microbiol.">
        <title>Mediterranean grassland soil C-N compound turnover is dependent on rainfall and depth, and is mediated by genomically divergent microorganisms.</title>
        <authorList>
            <person name="Diamond S."/>
            <person name="Andeer P.F."/>
            <person name="Li Z."/>
            <person name="Crits-Christoph A."/>
            <person name="Burstein D."/>
            <person name="Anantharaman K."/>
            <person name="Lane K.R."/>
            <person name="Thomas B.C."/>
            <person name="Pan C."/>
            <person name="Northen T.R."/>
            <person name="Banfield J.F."/>
        </authorList>
    </citation>
    <scope>NUCLEOTIDE SEQUENCE [LARGE SCALE GENOMIC DNA]</scope>
    <source>
        <strain evidence="4">NP_7</strain>
    </source>
</reference>
<feature type="binding site" evidence="1">
    <location>
        <position position="54"/>
    </location>
    <ligand>
        <name>Mg(2+)</name>
        <dbReference type="ChEBI" id="CHEBI:18420"/>
        <label>2</label>
    </ligand>
</feature>
<sequence length="338" mass="34219">MPRSPDSTVASIGEFGLIDRLRRLVPTGGPGVVLGVGDDAAVLRFTGPVVATCDAQIEGVHFTWDLCGPDDVGWRAIAVNLSDIAAVGGTPRFVLISLALPPDIPVATVEGIYAGVAQASSAHSVVVAGGNLSRTPGPLAVDVTALGDAGRVVARAGARPGDGVWITGTVGKAAAGRYLAQHPGVRVPGGAALVAAFRRPTPRVQAGGLLGQNPAVSAMIDTSDGTASDLLHLVTASGVGVRVDEARLPVPEGLPETAGEAGNDPAEWMLGGGEDYELLFTAAGAFDPQAPGLAGTLGTPLTRIGEILPASDGRWLMGRGGRRRPLAAPGWDHFRGEG</sequence>
<feature type="binding site" evidence="1">
    <location>
        <position position="221"/>
    </location>
    <ligand>
        <name>Mg(2+)</name>
        <dbReference type="ChEBI" id="CHEBI:18420"/>
        <label>3</label>
    </ligand>
</feature>
<gene>
    <name evidence="1 4" type="primary">thiL</name>
    <name evidence="4" type="ORF">E6H04_02090</name>
</gene>
<dbReference type="AlphaFoldDB" id="A0A537JKU9"/>
<dbReference type="CDD" id="cd02194">
    <property type="entry name" value="ThiL"/>
    <property type="match status" value="1"/>
</dbReference>
<feature type="binding site" evidence="1">
    <location>
        <position position="39"/>
    </location>
    <ligand>
        <name>Mg(2+)</name>
        <dbReference type="ChEBI" id="CHEBI:18420"/>
        <label>4</label>
    </ligand>
</feature>
<feature type="domain" description="PurM-like N-terminal" evidence="2">
    <location>
        <begin position="37"/>
        <end position="147"/>
    </location>
</feature>
<evidence type="ECO:0000313" key="5">
    <source>
        <dbReference type="Proteomes" id="UP000320048"/>
    </source>
</evidence>
<comment type="function">
    <text evidence="1">Catalyzes the ATP-dependent phosphorylation of thiamine-monophosphate (TMP) to form thiamine-pyrophosphate (TPP), the active form of vitamin B1.</text>
</comment>
<proteinExistence type="inferred from homology"/>
<dbReference type="PANTHER" id="PTHR30270">
    <property type="entry name" value="THIAMINE-MONOPHOSPHATE KINASE"/>
    <property type="match status" value="1"/>
</dbReference>
<dbReference type="Proteomes" id="UP000320048">
    <property type="component" value="Unassembled WGS sequence"/>
</dbReference>
<feature type="binding site" evidence="1">
    <location>
        <begin position="130"/>
        <end position="131"/>
    </location>
    <ligand>
        <name>ATP</name>
        <dbReference type="ChEBI" id="CHEBI:30616"/>
    </ligand>
</feature>
<comment type="miscellaneous">
    <text evidence="1">Reaction mechanism of ThiL seems to utilize a direct, inline transfer of the gamma-phosphate of ATP to TMP rather than a phosphorylated enzyme intermediate.</text>
</comment>
<keyword evidence="1" id="KW-0784">Thiamine biosynthesis</keyword>
<comment type="caution">
    <text evidence="4">The sequence shown here is derived from an EMBL/GenBank/DDBJ whole genome shotgun (WGS) entry which is preliminary data.</text>
</comment>
<comment type="catalytic activity">
    <reaction evidence="1">
        <text>thiamine phosphate + ATP = thiamine diphosphate + ADP</text>
        <dbReference type="Rhea" id="RHEA:15913"/>
        <dbReference type="ChEBI" id="CHEBI:30616"/>
        <dbReference type="ChEBI" id="CHEBI:37575"/>
        <dbReference type="ChEBI" id="CHEBI:58937"/>
        <dbReference type="ChEBI" id="CHEBI:456216"/>
        <dbReference type="EC" id="2.7.4.16"/>
    </reaction>
</comment>
<feature type="binding site" evidence="1">
    <location>
        <position position="155"/>
    </location>
    <ligand>
        <name>ATP</name>
        <dbReference type="ChEBI" id="CHEBI:30616"/>
    </ligand>
</feature>
<keyword evidence="1" id="KW-0460">Magnesium</keyword>
<dbReference type="GO" id="GO:0009030">
    <property type="term" value="F:thiamine-phosphate kinase activity"/>
    <property type="evidence" value="ECO:0007669"/>
    <property type="project" value="UniProtKB-UniRule"/>
</dbReference>
<feature type="binding site" evidence="1">
    <location>
        <position position="83"/>
    </location>
    <ligand>
        <name>Mg(2+)</name>
        <dbReference type="ChEBI" id="CHEBI:18420"/>
        <label>3</label>
    </ligand>
</feature>